<feature type="region of interest" description="Disordered" evidence="1">
    <location>
        <begin position="1"/>
        <end position="20"/>
    </location>
</feature>
<comment type="caution">
    <text evidence="2">The sequence shown here is derived from an EMBL/GenBank/DDBJ whole genome shotgun (WGS) entry which is preliminary data.</text>
</comment>
<keyword evidence="3" id="KW-1185">Reference proteome</keyword>
<feature type="compositionally biased region" description="Polar residues" evidence="1">
    <location>
        <begin position="1"/>
        <end position="18"/>
    </location>
</feature>
<organism evidence="2 3">
    <name type="scientific">Caerostris extrusa</name>
    <name type="common">Bark spider</name>
    <name type="synonym">Caerostris bankana</name>
    <dbReference type="NCBI Taxonomy" id="172846"/>
    <lineage>
        <taxon>Eukaryota</taxon>
        <taxon>Metazoa</taxon>
        <taxon>Ecdysozoa</taxon>
        <taxon>Arthropoda</taxon>
        <taxon>Chelicerata</taxon>
        <taxon>Arachnida</taxon>
        <taxon>Araneae</taxon>
        <taxon>Araneomorphae</taxon>
        <taxon>Entelegynae</taxon>
        <taxon>Araneoidea</taxon>
        <taxon>Araneidae</taxon>
        <taxon>Caerostris</taxon>
    </lineage>
</organism>
<evidence type="ECO:0000313" key="3">
    <source>
        <dbReference type="Proteomes" id="UP001054945"/>
    </source>
</evidence>
<protein>
    <submittedName>
        <fullName evidence="2">Uncharacterized protein</fullName>
    </submittedName>
</protein>
<reference evidence="2 3" key="1">
    <citation type="submission" date="2021-06" db="EMBL/GenBank/DDBJ databases">
        <title>Caerostris extrusa draft genome.</title>
        <authorList>
            <person name="Kono N."/>
            <person name="Arakawa K."/>
        </authorList>
    </citation>
    <scope>NUCLEOTIDE SEQUENCE [LARGE SCALE GENOMIC DNA]</scope>
</reference>
<accession>A0AAV4MVR3</accession>
<evidence type="ECO:0000313" key="2">
    <source>
        <dbReference type="EMBL" id="GIX76418.1"/>
    </source>
</evidence>
<dbReference type="AlphaFoldDB" id="A0AAV4MVR3"/>
<name>A0AAV4MVR3_CAEEX</name>
<evidence type="ECO:0000256" key="1">
    <source>
        <dbReference type="SAM" id="MobiDB-lite"/>
    </source>
</evidence>
<dbReference type="EMBL" id="BPLR01002662">
    <property type="protein sequence ID" value="GIX76418.1"/>
    <property type="molecule type" value="Genomic_DNA"/>
</dbReference>
<proteinExistence type="predicted"/>
<gene>
    <name evidence="2" type="ORF">CEXT_111181</name>
</gene>
<sequence>MIGSRTITTNRSGQSRGTRTPRCCRGNSIRVHLNTSPWLRCGDGRRGSHSGPCFMGTIFQNGAQLGGPVFVQCRISSLGGAVLADDISPRVGMSPEESRLMSCTAYR</sequence>
<dbReference type="Proteomes" id="UP001054945">
    <property type="component" value="Unassembled WGS sequence"/>
</dbReference>